<reference evidence="1" key="1">
    <citation type="journal article" date="2017" name="Nature">
        <title>The sunflower genome provides insights into oil metabolism, flowering and Asterid evolution.</title>
        <authorList>
            <person name="Badouin H."/>
            <person name="Gouzy J."/>
            <person name="Grassa C.J."/>
            <person name="Murat F."/>
            <person name="Staton S.E."/>
            <person name="Cottret L."/>
            <person name="Lelandais-Briere C."/>
            <person name="Owens G.L."/>
            <person name="Carrere S."/>
            <person name="Mayjonade B."/>
            <person name="Legrand L."/>
            <person name="Gill N."/>
            <person name="Kane N.C."/>
            <person name="Bowers J.E."/>
            <person name="Hubner S."/>
            <person name="Bellec A."/>
            <person name="Berard A."/>
            <person name="Berges H."/>
            <person name="Blanchet N."/>
            <person name="Boniface M.C."/>
            <person name="Brunel D."/>
            <person name="Catrice O."/>
            <person name="Chaidir N."/>
            <person name="Claudel C."/>
            <person name="Donnadieu C."/>
            <person name="Faraut T."/>
            <person name="Fievet G."/>
            <person name="Helmstetter N."/>
            <person name="King M."/>
            <person name="Knapp S.J."/>
            <person name="Lai Z."/>
            <person name="Le Paslier M.C."/>
            <person name="Lippi Y."/>
            <person name="Lorenzon L."/>
            <person name="Mandel J.R."/>
            <person name="Marage G."/>
            <person name="Marchand G."/>
            <person name="Marquand E."/>
            <person name="Bret-Mestries E."/>
            <person name="Morien E."/>
            <person name="Nambeesan S."/>
            <person name="Nguyen T."/>
            <person name="Pegot-Espagnet P."/>
            <person name="Pouilly N."/>
            <person name="Raftis F."/>
            <person name="Sallet E."/>
            <person name="Schiex T."/>
            <person name="Thomas J."/>
            <person name="Vandecasteele C."/>
            <person name="Vares D."/>
            <person name="Vear F."/>
            <person name="Vautrin S."/>
            <person name="Crespi M."/>
            <person name="Mangin B."/>
            <person name="Burke J.M."/>
            <person name="Salse J."/>
            <person name="Munos S."/>
            <person name="Vincourt P."/>
            <person name="Rieseberg L.H."/>
            <person name="Langlade N.B."/>
        </authorList>
    </citation>
    <scope>NUCLEOTIDE SEQUENCE</scope>
    <source>
        <tissue evidence="1">Leaves</tissue>
    </source>
</reference>
<accession>A0A9K3NG89</accession>
<comment type="caution">
    <text evidence="1">The sequence shown here is derived from an EMBL/GenBank/DDBJ whole genome shotgun (WGS) entry which is preliminary data.</text>
</comment>
<proteinExistence type="predicted"/>
<sequence>MRRLQKKRSPRQKKRMKWKFLVRNQLLSTIDVRPRSKMDILLEIQTSKESKRQQIYSGSLVRRIIGQKILMSLLHRLTLIMSQS</sequence>
<dbReference type="AlphaFoldDB" id="A0A9K3NG89"/>
<evidence type="ECO:0000313" key="2">
    <source>
        <dbReference type="Proteomes" id="UP000215914"/>
    </source>
</evidence>
<organism evidence="1 2">
    <name type="scientific">Helianthus annuus</name>
    <name type="common">Common sunflower</name>
    <dbReference type="NCBI Taxonomy" id="4232"/>
    <lineage>
        <taxon>Eukaryota</taxon>
        <taxon>Viridiplantae</taxon>
        <taxon>Streptophyta</taxon>
        <taxon>Embryophyta</taxon>
        <taxon>Tracheophyta</taxon>
        <taxon>Spermatophyta</taxon>
        <taxon>Magnoliopsida</taxon>
        <taxon>eudicotyledons</taxon>
        <taxon>Gunneridae</taxon>
        <taxon>Pentapetalae</taxon>
        <taxon>asterids</taxon>
        <taxon>campanulids</taxon>
        <taxon>Asterales</taxon>
        <taxon>Asteraceae</taxon>
        <taxon>Asteroideae</taxon>
        <taxon>Heliantheae alliance</taxon>
        <taxon>Heliantheae</taxon>
        <taxon>Helianthus</taxon>
    </lineage>
</organism>
<dbReference type="Gramene" id="mRNA:HanXRQr2_Chr07g0293311">
    <property type="protein sequence ID" value="CDS:HanXRQr2_Chr07g0293311.1"/>
    <property type="gene ID" value="HanXRQr2_Chr07g0293311"/>
</dbReference>
<gene>
    <name evidence="1" type="ORF">HanXRQr2_Chr07g0293311</name>
</gene>
<dbReference type="Proteomes" id="UP000215914">
    <property type="component" value="Unassembled WGS sequence"/>
</dbReference>
<dbReference type="EMBL" id="MNCJ02000322">
    <property type="protein sequence ID" value="KAF5798473.1"/>
    <property type="molecule type" value="Genomic_DNA"/>
</dbReference>
<evidence type="ECO:0000313" key="1">
    <source>
        <dbReference type="EMBL" id="KAF5798473.1"/>
    </source>
</evidence>
<name>A0A9K3NG89_HELAN</name>
<protein>
    <submittedName>
        <fullName evidence="1">Uncharacterized protein</fullName>
    </submittedName>
</protein>
<reference evidence="1" key="2">
    <citation type="submission" date="2020-06" db="EMBL/GenBank/DDBJ databases">
        <title>Helianthus annuus Genome sequencing and assembly Release 2.</title>
        <authorList>
            <person name="Gouzy J."/>
            <person name="Langlade N."/>
            <person name="Munos S."/>
        </authorList>
    </citation>
    <scope>NUCLEOTIDE SEQUENCE</scope>
    <source>
        <tissue evidence="1">Leaves</tissue>
    </source>
</reference>
<keyword evidence="2" id="KW-1185">Reference proteome</keyword>